<name>A0A0S2TH46_9GAMM</name>
<protein>
    <recommendedName>
        <fullName evidence="3">Carbohydrate kinase PfkB domain-containing protein</fullName>
    </recommendedName>
</protein>
<dbReference type="Proteomes" id="UP000055136">
    <property type="component" value="Chromosome"/>
</dbReference>
<dbReference type="PROSITE" id="PS00584">
    <property type="entry name" value="PFKB_KINASES_2"/>
    <property type="match status" value="1"/>
</dbReference>
<feature type="domain" description="Carbohydrate kinase PfkB" evidence="3">
    <location>
        <begin position="1"/>
        <end position="283"/>
    </location>
</feature>
<keyword evidence="1" id="KW-0808">Transferase</keyword>
<dbReference type="PANTHER" id="PTHR42774:SF3">
    <property type="entry name" value="KETOHEXOKINASE"/>
    <property type="match status" value="1"/>
</dbReference>
<evidence type="ECO:0000313" key="5">
    <source>
        <dbReference type="Proteomes" id="UP000055136"/>
    </source>
</evidence>
<dbReference type="Gene3D" id="3.40.1190.20">
    <property type="match status" value="1"/>
</dbReference>
<dbReference type="AlphaFoldDB" id="A0A0S2TH46"/>
<dbReference type="STRING" id="1748243.Tel_15560"/>
<dbReference type="GO" id="GO:0016301">
    <property type="term" value="F:kinase activity"/>
    <property type="evidence" value="ECO:0007669"/>
    <property type="project" value="UniProtKB-KW"/>
</dbReference>
<accession>A0A0S2TH46</accession>
<dbReference type="SUPFAM" id="SSF53613">
    <property type="entry name" value="Ribokinase-like"/>
    <property type="match status" value="1"/>
</dbReference>
<dbReference type="InterPro" id="IPR052562">
    <property type="entry name" value="Ketohexokinase-related"/>
</dbReference>
<keyword evidence="2" id="KW-0418">Kinase</keyword>
<dbReference type="InterPro" id="IPR002173">
    <property type="entry name" value="Carboh/pur_kinase_PfkB_CS"/>
</dbReference>
<evidence type="ECO:0000259" key="3">
    <source>
        <dbReference type="Pfam" id="PF00294"/>
    </source>
</evidence>
<keyword evidence="5" id="KW-1185">Reference proteome</keyword>
<dbReference type="KEGG" id="tee:Tel_15560"/>
<evidence type="ECO:0000256" key="1">
    <source>
        <dbReference type="ARBA" id="ARBA00022679"/>
    </source>
</evidence>
<dbReference type="InterPro" id="IPR029056">
    <property type="entry name" value="Ribokinase-like"/>
</dbReference>
<dbReference type="InterPro" id="IPR011611">
    <property type="entry name" value="PfkB_dom"/>
</dbReference>
<gene>
    <name evidence="4" type="ORF">Tel_15560</name>
</gene>
<dbReference type="Pfam" id="PF00294">
    <property type="entry name" value="PfkB"/>
    <property type="match status" value="1"/>
</dbReference>
<proteinExistence type="predicted"/>
<dbReference type="EMBL" id="CP013099">
    <property type="protein sequence ID" value="ALP54450.1"/>
    <property type="molecule type" value="Genomic_DNA"/>
</dbReference>
<evidence type="ECO:0000256" key="2">
    <source>
        <dbReference type="ARBA" id="ARBA00022777"/>
    </source>
</evidence>
<organism evidence="4 5">
    <name type="scientific">Candidatus Tenderia electrophaga</name>
    <dbReference type="NCBI Taxonomy" id="1748243"/>
    <lineage>
        <taxon>Bacteria</taxon>
        <taxon>Pseudomonadati</taxon>
        <taxon>Pseudomonadota</taxon>
        <taxon>Gammaproteobacteria</taxon>
        <taxon>Candidatus Tenderiales</taxon>
        <taxon>Candidatus Tenderiaceae</taxon>
        <taxon>Candidatus Tenderia</taxon>
    </lineage>
</organism>
<dbReference type="PANTHER" id="PTHR42774">
    <property type="entry name" value="PHOSPHOTRANSFERASE SYSTEM TRANSPORT PROTEIN"/>
    <property type="match status" value="1"/>
</dbReference>
<reference evidence="4" key="1">
    <citation type="submission" date="2015-10" db="EMBL/GenBank/DDBJ databases">
        <title>Description of Candidatus Tenderia electrophaga gen. nov, sp. nov., an Uncultivated Electroautotroph from a Biocathode Enrichment.</title>
        <authorList>
            <person name="Eddie B.J."/>
            <person name="Malanoski A.P."/>
            <person name="Wang Z."/>
            <person name="Hall R.J."/>
            <person name="Oh S.D."/>
            <person name="Heiner C."/>
            <person name="Lin B."/>
            <person name="Strycharz-Glaven S.M."/>
        </authorList>
    </citation>
    <scope>NUCLEOTIDE SEQUENCE [LARGE SCALE GENOMIC DNA]</scope>
    <source>
        <strain evidence="4">NRL1</strain>
    </source>
</reference>
<evidence type="ECO:0000313" key="4">
    <source>
        <dbReference type="EMBL" id="ALP54450.1"/>
    </source>
</evidence>
<sequence length="292" mass="31967">MANILAVGIATLDIINSVAAYPAEDDEVRAIDQRVCRGGNATNTLTVLSQLGHRGHWAGVMVEEPDGRHIEADLERHRIDRSAVLRLAQGKVPTSYITHNLANGSRTIIHYRDLPEYPFAEFKKLALGRFHWLHFEGRNVAETRQMLAWAAAQAPGVTRSLEIEKERDGIDALFPLADVLLFSRPFARGRGHDEALSLLRALHPRYPAATLVCAWGAAGAWALDRHGEHHSPAFAPPRPVDTLGAGDTFNAGLIDALLQRQDLGTALAQACRLAGRKCGYQGLDFINQGAQK</sequence>